<accession>A0ABR0E631</accession>
<keyword evidence="4" id="KW-1133">Transmembrane helix</keyword>
<evidence type="ECO:0000256" key="6">
    <source>
        <dbReference type="SAM" id="SignalP"/>
    </source>
</evidence>
<feature type="chain" id="PRO_5046575787" description="Secreted LysM effector LysM C-terminal domain-containing protein" evidence="6">
    <location>
        <begin position="20"/>
        <end position="135"/>
    </location>
</feature>
<organism evidence="8 9">
    <name type="scientific">Zasmidium cellare</name>
    <name type="common">Wine cellar mold</name>
    <name type="synonym">Racodium cellare</name>
    <dbReference type="NCBI Taxonomy" id="395010"/>
    <lineage>
        <taxon>Eukaryota</taxon>
        <taxon>Fungi</taxon>
        <taxon>Dikarya</taxon>
        <taxon>Ascomycota</taxon>
        <taxon>Pezizomycotina</taxon>
        <taxon>Dothideomycetes</taxon>
        <taxon>Dothideomycetidae</taxon>
        <taxon>Mycosphaerellales</taxon>
        <taxon>Mycosphaerellaceae</taxon>
        <taxon>Zasmidium</taxon>
    </lineage>
</organism>
<proteinExistence type="predicted"/>
<dbReference type="Proteomes" id="UP001305779">
    <property type="component" value="Unassembled WGS sequence"/>
</dbReference>
<dbReference type="SUPFAM" id="SSF103506">
    <property type="entry name" value="Mitochondrial carrier"/>
    <property type="match status" value="1"/>
</dbReference>
<feature type="domain" description="Secreted LysM effector LysM C-terminal" evidence="7">
    <location>
        <begin position="20"/>
        <end position="132"/>
    </location>
</feature>
<evidence type="ECO:0000256" key="2">
    <source>
        <dbReference type="ARBA" id="ARBA00022692"/>
    </source>
</evidence>
<keyword evidence="6" id="KW-0732">Signal</keyword>
<keyword evidence="2" id="KW-0812">Transmembrane</keyword>
<comment type="subcellular location">
    <subcellularLocation>
        <location evidence="1">Membrane</location>
    </subcellularLocation>
</comment>
<comment type="caution">
    <text evidence="8">The sequence shown here is derived from an EMBL/GenBank/DDBJ whole genome shotgun (WGS) entry which is preliminary data.</text>
</comment>
<evidence type="ECO:0000256" key="5">
    <source>
        <dbReference type="ARBA" id="ARBA00023136"/>
    </source>
</evidence>
<keyword evidence="3" id="KW-0496">Mitochondrion</keyword>
<sequence length="135" mass="13576">MRATTVVSLLSALAASVNGWTLALYDTDAGSDPSNYYSLEGNAASEAAAGCITLPATVPGDVTYCRFFTGGGSSSQACSAGTFTSPSSALLRDGGACAVYHGGQCTGAVSSWGAGSRSNINNPSSNWNSVKCWNA</sequence>
<name>A0ABR0E631_ZASCE</name>
<evidence type="ECO:0000256" key="1">
    <source>
        <dbReference type="ARBA" id="ARBA00004370"/>
    </source>
</evidence>
<keyword evidence="3" id="KW-0999">Mitochondrion inner membrane</keyword>
<gene>
    <name evidence="8" type="ORF">PRZ48_011316</name>
</gene>
<evidence type="ECO:0000256" key="4">
    <source>
        <dbReference type="ARBA" id="ARBA00022989"/>
    </source>
</evidence>
<keyword evidence="5" id="KW-0472">Membrane</keyword>
<dbReference type="Pfam" id="PF25139">
    <property type="entry name" value="LysM14_C"/>
    <property type="match status" value="1"/>
</dbReference>
<evidence type="ECO:0000256" key="3">
    <source>
        <dbReference type="ARBA" id="ARBA00022792"/>
    </source>
</evidence>
<dbReference type="InterPro" id="IPR023395">
    <property type="entry name" value="MCP_dom_sf"/>
</dbReference>
<dbReference type="InterPro" id="IPR057277">
    <property type="entry name" value="LysM_C"/>
</dbReference>
<keyword evidence="9" id="KW-1185">Reference proteome</keyword>
<reference evidence="8 9" key="1">
    <citation type="journal article" date="2023" name="G3 (Bethesda)">
        <title>A chromosome-level genome assembly of Zasmidium syzygii isolated from banana leaves.</title>
        <authorList>
            <person name="van Westerhoven A.C."/>
            <person name="Mehrabi R."/>
            <person name="Talebi R."/>
            <person name="Steentjes M.B.F."/>
            <person name="Corcolon B."/>
            <person name="Chong P.A."/>
            <person name="Kema G.H.J."/>
            <person name="Seidl M.F."/>
        </authorList>
    </citation>
    <scope>NUCLEOTIDE SEQUENCE [LARGE SCALE GENOMIC DNA]</scope>
    <source>
        <strain evidence="8 9">P124</strain>
    </source>
</reference>
<protein>
    <recommendedName>
        <fullName evidence="7">Secreted LysM effector LysM C-terminal domain-containing protein</fullName>
    </recommendedName>
</protein>
<evidence type="ECO:0000313" key="9">
    <source>
        <dbReference type="Proteomes" id="UP001305779"/>
    </source>
</evidence>
<feature type="signal peptide" evidence="6">
    <location>
        <begin position="1"/>
        <end position="19"/>
    </location>
</feature>
<evidence type="ECO:0000259" key="7">
    <source>
        <dbReference type="Pfam" id="PF25139"/>
    </source>
</evidence>
<dbReference type="EMBL" id="JAXOVC010000009">
    <property type="protein sequence ID" value="KAK4496867.1"/>
    <property type="molecule type" value="Genomic_DNA"/>
</dbReference>
<evidence type="ECO:0000313" key="8">
    <source>
        <dbReference type="EMBL" id="KAK4496867.1"/>
    </source>
</evidence>